<evidence type="ECO:0000259" key="2">
    <source>
        <dbReference type="Pfam" id="PF12697"/>
    </source>
</evidence>
<dbReference type="Gene3D" id="3.40.50.1820">
    <property type="entry name" value="alpha/beta hydrolase"/>
    <property type="match status" value="1"/>
</dbReference>
<organism evidence="3 4">
    <name type="scientific">Ancylobacter mangrovi</name>
    <dbReference type="NCBI Taxonomy" id="2972472"/>
    <lineage>
        <taxon>Bacteria</taxon>
        <taxon>Pseudomonadati</taxon>
        <taxon>Pseudomonadota</taxon>
        <taxon>Alphaproteobacteria</taxon>
        <taxon>Hyphomicrobiales</taxon>
        <taxon>Xanthobacteraceae</taxon>
        <taxon>Ancylobacter</taxon>
    </lineage>
</organism>
<dbReference type="InterPro" id="IPR029058">
    <property type="entry name" value="AB_hydrolase_fold"/>
</dbReference>
<accession>A0A9X2PEI7</accession>
<sequence length="259" mass="27620">MDGLEAHLLDTPAGPVEWYGRAANGANAGSIVLLHGIQGTAASWETVAGRLDDPRALIIPNLRGRGRSHRPAGLDGYTLAGFSDDLAAILAMAPKPAVLVGWSMGVLVVIETLRRHGTHGLERLVLASGTARPGGEAVWFRSQTPEALVAEAQERATRLALREYADPLAVAGAWASVRGCDLEPDLPRIDLPTLVLHGEVDEECPASHGRRIAALIPGARYEEWSGAGHNLMAHDPHRFALRILCSCAAETYNTIVGFQ</sequence>
<dbReference type="PANTHER" id="PTHR43798:SF31">
    <property type="entry name" value="AB HYDROLASE SUPERFAMILY PROTEIN YCLE"/>
    <property type="match status" value="1"/>
</dbReference>
<keyword evidence="1 3" id="KW-0378">Hydrolase</keyword>
<keyword evidence="4" id="KW-1185">Reference proteome</keyword>
<evidence type="ECO:0000313" key="3">
    <source>
        <dbReference type="EMBL" id="MCS0497232.1"/>
    </source>
</evidence>
<protein>
    <submittedName>
        <fullName evidence="3">Alpha/beta hydrolase</fullName>
    </submittedName>
</protein>
<dbReference type="SUPFAM" id="SSF53474">
    <property type="entry name" value="alpha/beta-Hydrolases"/>
    <property type="match status" value="1"/>
</dbReference>
<dbReference type="InterPro" id="IPR000073">
    <property type="entry name" value="AB_hydrolase_1"/>
</dbReference>
<gene>
    <name evidence="3" type="ORF">NVS89_19270</name>
</gene>
<proteinExistence type="predicted"/>
<dbReference type="EMBL" id="JANTHZ010000010">
    <property type="protein sequence ID" value="MCS0497232.1"/>
    <property type="molecule type" value="Genomic_DNA"/>
</dbReference>
<reference evidence="3" key="1">
    <citation type="submission" date="2022-08" db="EMBL/GenBank/DDBJ databases">
        <authorList>
            <person name="Li F."/>
        </authorList>
    </citation>
    <scope>NUCLEOTIDE SEQUENCE</scope>
    <source>
        <strain evidence="3">MQZ15Z-1</strain>
    </source>
</reference>
<comment type="caution">
    <text evidence="3">The sequence shown here is derived from an EMBL/GenBank/DDBJ whole genome shotgun (WGS) entry which is preliminary data.</text>
</comment>
<dbReference type="RefSeq" id="WP_258734383.1">
    <property type="nucleotide sequence ID" value="NZ_JANTHZ010000010.1"/>
</dbReference>
<dbReference type="Pfam" id="PF12697">
    <property type="entry name" value="Abhydrolase_6"/>
    <property type="match status" value="1"/>
</dbReference>
<dbReference type="AlphaFoldDB" id="A0A9X2PEI7"/>
<dbReference type="GO" id="GO:0016787">
    <property type="term" value="F:hydrolase activity"/>
    <property type="evidence" value="ECO:0007669"/>
    <property type="project" value="UniProtKB-KW"/>
</dbReference>
<evidence type="ECO:0000313" key="4">
    <source>
        <dbReference type="Proteomes" id="UP001151088"/>
    </source>
</evidence>
<feature type="domain" description="AB hydrolase-1" evidence="2">
    <location>
        <begin position="31"/>
        <end position="240"/>
    </location>
</feature>
<dbReference type="InterPro" id="IPR050266">
    <property type="entry name" value="AB_hydrolase_sf"/>
</dbReference>
<dbReference type="GO" id="GO:0016020">
    <property type="term" value="C:membrane"/>
    <property type="evidence" value="ECO:0007669"/>
    <property type="project" value="TreeGrafter"/>
</dbReference>
<dbReference type="PANTHER" id="PTHR43798">
    <property type="entry name" value="MONOACYLGLYCEROL LIPASE"/>
    <property type="match status" value="1"/>
</dbReference>
<evidence type="ECO:0000256" key="1">
    <source>
        <dbReference type="ARBA" id="ARBA00022801"/>
    </source>
</evidence>
<dbReference type="Proteomes" id="UP001151088">
    <property type="component" value="Unassembled WGS sequence"/>
</dbReference>
<name>A0A9X2PEI7_9HYPH</name>